<evidence type="ECO:0000259" key="2">
    <source>
        <dbReference type="Pfam" id="PF26282"/>
    </source>
</evidence>
<dbReference type="EMBL" id="NESQ01000036">
    <property type="protein sequence ID" value="PUU81915.1"/>
    <property type="molecule type" value="Genomic_DNA"/>
</dbReference>
<dbReference type="Pfam" id="PF26283">
    <property type="entry name" value="Ig_TRAPPC9-Trs120_4th"/>
    <property type="match status" value="1"/>
</dbReference>
<dbReference type="PANTHER" id="PTHR21512:SF5">
    <property type="entry name" value="TRAFFICKING PROTEIN PARTICLE COMPLEX SUBUNIT 9"/>
    <property type="match status" value="1"/>
</dbReference>
<dbReference type="Proteomes" id="UP000244722">
    <property type="component" value="Unassembled WGS sequence"/>
</dbReference>
<feature type="compositionally biased region" description="Low complexity" evidence="1">
    <location>
        <begin position="11"/>
        <end position="25"/>
    </location>
</feature>
<reference evidence="4 5" key="1">
    <citation type="submission" date="2017-04" db="EMBL/GenBank/DDBJ databases">
        <title>Draft genome sequence of Tuber borchii Vittad., a whitish edible truffle.</title>
        <authorList>
            <consortium name="DOE Joint Genome Institute"/>
            <person name="Murat C."/>
            <person name="Kuo A."/>
            <person name="Barry K.W."/>
            <person name="Clum A."/>
            <person name="Dockter R.B."/>
            <person name="Fauchery L."/>
            <person name="Iotti M."/>
            <person name="Kohler A."/>
            <person name="Labutti K."/>
            <person name="Lindquist E.A."/>
            <person name="Lipzen A."/>
            <person name="Ohm R.A."/>
            <person name="Wang M."/>
            <person name="Grigoriev I.V."/>
            <person name="Zambonelli A."/>
            <person name="Martin F.M."/>
        </authorList>
    </citation>
    <scope>NUCLEOTIDE SEQUENCE [LARGE SCALE GENOMIC DNA]</scope>
    <source>
        <strain evidence="4 5">Tbo3840</strain>
    </source>
</reference>
<feature type="region of interest" description="Disordered" evidence="1">
    <location>
        <begin position="11"/>
        <end position="33"/>
    </location>
</feature>
<feature type="domain" description="Trs120/TRAPPC9 third Ig-like" evidence="2">
    <location>
        <begin position="100"/>
        <end position="183"/>
    </location>
</feature>
<evidence type="ECO:0000313" key="4">
    <source>
        <dbReference type="EMBL" id="PUU81915.1"/>
    </source>
</evidence>
<name>A0A2T7A2K1_TUBBO</name>
<feature type="domain" description="Trs120/TRAPPC9 fourth Ig-like" evidence="3">
    <location>
        <begin position="189"/>
        <end position="351"/>
    </location>
</feature>
<accession>A0A2T7A2K1</accession>
<comment type="caution">
    <text evidence="4">The sequence shown here is derived from an EMBL/GenBank/DDBJ whole genome shotgun (WGS) entry which is preliminary data.</text>
</comment>
<evidence type="ECO:0000256" key="1">
    <source>
        <dbReference type="SAM" id="MobiDB-lite"/>
    </source>
</evidence>
<dbReference type="Pfam" id="PF26282">
    <property type="entry name" value="Ig_TRAPPC9-Trs120_3rd"/>
    <property type="match status" value="1"/>
</dbReference>
<dbReference type="PANTHER" id="PTHR21512">
    <property type="entry name" value="TRAFFICKING PROTEIN PARTICLE COMPLEX SUBUNIT 9"/>
    <property type="match status" value="1"/>
</dbReference>
<dbReference type="GO" id="GO:0005802">
    <property type="term" value="C:trans-Golgi network"/>
    <property type="evidence" value="ECO:0007669"/>
    <property type="project" value="TreeGrafter"/>
</dbReference>
<sequence>MPLIPYPTVEVTKTTKSSPSNSKPVTPLPDLGGVPDTALSTSLAKINELLGELLETILNLYTRSANFAGESIPQICFSETVIRFSKLRATTYITALCEALPIKRIFLQNPSHPIPSLSANQRQFVVSTTKVSVEQERQSRESFWYREEVLDCVRGCSEEISTGRPGGIELRGIRLSPRMVETICIEDIGVDVSVKQVEEQVRKIGPAKYLVVTDNFLTLVTTLTNRTTRTVIPLLRFLRALRNQGANCEVAMDLMRRFSFNGLLQQSLRPLEAGEVRVVKIGFVVLCTSKGEFEINASVEEVRRGGSGRDGADGDGHEGVLGPDGISIDVIAKIIGKKTWVSREMCVVVARDLE</sequence>
<proteinExistence type="predicted"/>
<dbReference type="OrthoDB" id="27962at2759"/>
<dbReference type="AlphaFoldDB" id="A0A2T7A2K1"/>
<protein>
    <submittedName>
        <fullName evidence="4">Transport protein Trs120 or TRAPPC9 TRAPP II complex subunit-domain-containing protein</fullName>
    </submittedName>
</protein>
<dbReference type="InterPro" id="IPR058567">
    <property type="entry name" value="Ig_TRAPPC9_Trs120_3rd"/>
</dbReference>
<dbReference type="STRING" id="42251.A0A2T7A2K1"/>
<evidence type="ECO:0000259" key="3">
    <source>
        <dbReference type="Pfam" id="PF26283"/>
    </source>
</evidence>
<gene>
    <name evidence="4" type="ORF">B9Z19DRAFT_1121452</name>
</gene>
<keyword evidence="5" id="KW-1185">Reference proteome</keyword>
<evidence type="ECO:0000313" key="5">
    <source>
        <dbReference type="Proteomes" id="UP000244722"/>
    </source>
</evidence>
<organism evidence="4 5">
    <name type="scientific">Tuber borchii</name>
    <name type="common">White truffle</name>
    <dbReference type="NCBI Taxonomy" id="42251"/>
    <lineage>
        <taxon>Eukaryota</taxon>
        <taxon>Fungi</taxon>
        <taxon>Dikarya</taxon>
        <taxon>Ascomycota</taxon>
        <taxon>Pezizomycotina</taxon>
        <taxon>Pezizomycetes</taxon>
        <taxon>Pezizales</taxon>
        <taxon>Tuberaceae</taxon>
        <taxon>Tuber</taxon>
    </lineage>
</organism>
<dbReference type="InterPro" id="IPR013935">
    <property type="entry name" value="Trs120_TRAPPC9"/>
</dbReference>
<dbReference type="InterPro" id="IPR058568">
    <property type="entry name" value="Ig_TRAPPC9_Trs120_4th"/>
</dbReference>